<gene>
    <name evidence="3" type="ORF">GKZ89_16605</name>
</gene>
<dbReference type="AlphaFoldDB" id="A0A7X2S984"/>
<name>A0A7X2S984_9BACI</name>
<keyword evidence="4" id="KW-1185">Reference proteome</keyword>
<dbReference type="Proteomes" id="UP000434639">
    <property type="component" value="Unassembled WGS sequence"/>
</dbReference>
<protein>
    <submittedName>
        <fullName evidence="3">Uncharacterized protein</fullName>
    </submittedName>
</protein>
<comment type="caution">
    <text evidence="3">The sequence shown here is derived from an EMBL/GenBank/DDBJ whole genome shotgun (WGS) entry which is preliminary data.</text>
</comment>
<dbReference type="EMBL" id="WMIB01000022">
    <property type="protein sequence ID" value="MTH55026.1"/>
    <property type="molecule type" value="Genomic_DNA"/>
</dbReference>
<evidence type="ECO:0000313" key="3">
    <source>
        <dbReference type="EMBL" id="MTH55026.1"/>
    </source>
</evidence>
<reference evidence="3 4" key="1">
    <citation type="journal article" date="2017" name="Int. J. Syst. Evol. Microbiol.">
        <title>Bacillus mangrovi sp. nov., isolated from a sediment sample from a mangrove forest.</title>
        <authorList>
            <person name="Gupta V."/>
            <person name="Singh P.K."/>
            <person name="Korpole S."/>
            <person name="Tanuku N.R.S."/>
            <person name="Pinnaka A.K."/>
        </authorList>
    </citation>
    <scope>NUCLEOTIDE SEQUENCE [LARGE SCALE GENOMIC DNA]</scope>
    <source>
        <strain evidence="3 4">KCTC 33872</strain>
    </source>
</reference>
<organism evidence="3 4">
    <name type="scientific">Metabacillus mangrovi</name>
    <dbReference type="NCBI Taxonomy" id="1491830"/>
    <lineage>
        <taxon>Bacteria</taxon>
        <taxon>Bacillati</taxon>
        <taxon>Bacillota</taxon>
        <taxon>Bacilli</taxon>
        <taxon>Bacillales</taxon>
        <taxon>Bacillaceae</taxon>
        <taxon>Metabacillus</taxon>
    </lineage>
</organism>
<feature type="region of interest" description="Disordered" evidence="1">
    <location>
        <begin position="26"/>
        <end position="63"/>
    </location>
</feature>
<evidence type="ECO:0000256" key="1">
    <source>
        <dbReference type="SAM" id="MobiDB-lite"/>
    </source>
</evidence>
<dbReference type="RefSeq" id="WP_155113538.1">
    <property type="nucleotide sequence ID" value="NZ_WMIB01000022.1"/>
</dbReference>
<accession>A0A7X2S984</accession>
<feature type="chain" id="PRO_5030836711" evidence="2">
    <location>
        <begin position="23"/>
        <end position="194"/>
    </location>
</feature>
<proteinExistence type="predicted"/>
<dbReference type="PROSITE" id="PS51257">
    <property type="entry name" value="PROKAR_LIPOPROTEIN"/>
    <property type="match status" value="1"/>
</dbReference>
<keyword evidence="2" id="KW-0732">Signal</keyword>
<evidence type="ECO:0000313" key="4">
    <source>
        <dbReference type="Proteomes" id="UP000434639"/>
    </source>
</evidence>
<sequence>MIKILSLLAASLFLLSGCVVNEKPVQEEKPAALEKPAAPEQDKEKAPIAEPAPEDLAPEPAPDAGELQYLDAISPILNQMAAGLFDFGTLNLEASQDPSLLTDPDWISEMAASLVLLQGTSDALKALSPPPEMAEVHSLLLKAGTEIEYVTENYPAAIENGDLIAIGKCTEALVNVGMYLEQATEALGTSLPSY</sequence>
<evidence type="ECO:0000256" key="2">
    <source>
        <dbReference type="SAM" id="SignalP"/>
    </source>
</evidence>
<dbReference type="OrthoDB" id="2885152at2"/>
<feature type="signal peptide" evidence="2">
    <location>
        <begin position="1"/>
        <end position="22"/>
    </location>
</feature>